<proteinExistence type="predicted"/>
<evidence type="ECO:0000313" key="3">
    <source>
        <dbReference type="Proteomes" id="UP000595231"/>
    </source>
</evidence>
<dbReference type="EMBL" id="CP065997">
    <property type="protein sequence ID" value="QQB34459.1"/>
    <property type="molecule type" value="Genomic_DNA"/>
</dbReference>
<feature type="domain" description="Nucleotide modification associated" evidence="1">
    <location>
        <begin position="4"/>
        <end position="94"/>
    </location>
</feature>
<dbReference type="RefSeq" id="WP_198484620.1">
    <property type="nucleotide sequence ID" value="NZ_CP065997.1"/>
</dbReference>
<dbReference type="AlphaFoldDB" id="A0A7T4E3U3"/>
<dbReference type="Pfam" id="PF18753">
    <property type="entry name" value="Nmad2"/>
    <property type="match status" value="1"/>
</dbReference>
<name>A0A7T4E3U3_9BURK</name>
<organism evidence="2 3">
    <name type="scientific">Achromobacter deleyi</name>
    <dbReference type="NCBI Taxonomy" id="1353891"/>
    <lineage>
        <taxon>Bacteria</taxon>
        <taxon>Pseudomonadati</taxon>
        <taxon>Pseudomonadota</taxon>
        <taxon>Betaproteobacteria</taxon>
        <taxon>Burkholderiales</taxon>
        <taxon>Alcaligenaceae</taxon>
        <taxon>Achromobacter</taxon>
    </lineage>
</organism>
<dbReference type="InterPro" id="IPR041180">
    <property type="entry name" value="Nmad2"/>
</dbReference>
<reference evidence="2 3" key="1">
    <citation type="submission" date="2020-12" db="EMBL/GenBank/DDBJ databases">
        <title>FDA dAtabase for Regulatory Grade micrObial Sequences (FDA-ARGOS): Supporting development and validation of Infectious Disease Dx tests.</title>
        <authorList>
            <person name="Sproer C."/>
            <person name="Gronow S."/>
            <person name="Severitt S."/>
            <person name="Schroder I."/>
            <person name="Tallon L."/>
            <person name="Sadzewicz L."/>
            <person name="Zhao X."/>
            <person name="Boylan J."/>
            <person name="Ott S."/>
            <person name="Bowen H."/>
            <person name="Vavikolanu K."/>
            <person name="Mehta A."/>
            <person name="Aluvathingal J."/>
            <person name="Nadendla S."/>
            <person name="Lowell S."/>
            <person name="Myers T."/>
            <person name="Yan Y."/>
            <person name="Sichtig H."/>
        </authorList>
    </citation>
    <scope>NUCLEOTIDE SEQUENCE [LARGE SCALE GENOMIC DNA]</scope>
    <source>
        <strain evidence="2 3">FDAARGOS_1050</strain>
    </source>
</reference>
<accession>A0A7T4E3U3</accession>
<sequence length="205" mass="23008">MANVLYSYVVDHDHGRSPNPESGFCTLVHCMHKKKGGKDNIVEKAQVGDWIMGTGGLSKDSAGHGKIIYLMRVDEKIPFKDFLVDPRFNGRWDQRDDHHGNQWALVSSHFHYFGQDALSIAQLPRSLRTLQLEKRGPRYRRDLPEDKVLALTQWMAENQPFGKSGEPCAPLSAHKNCVPTCVTPGCDDTCQATRPTSVEKSRSSC</sequence>
<evidence type="ECO:0000259" key="1">
    <source>
        <dbReference type="Pfam" id="PF18753"/>
    </source>
</evidence>
<dbReference type="Proteomes" id="UP000595231">
    <property type="component" value="Chromosome"/>
</dbReference>
<gene>
    <name evidence="2" type="ORF">I6I07_28360</name>
</gene>
<evidence type="ECO:0000313" key="2">
    <source>
        <dbReference type="EMBL" id="QQB34459.1"/>
    </source>
</evidence>
<protein>
    <recommendedName>
        <fullName evidence="1">Nucleotide modification associated domain-containing protein</fullName>
    </recommendedName>
</protein>